<keyword evidence="4" id="KW-1185">Reference proteome</keyword>
<feature type="domain" description="NADAR" evidence="2">
    <location>
        <begin position="274"/>
        <end position="406"/>
    </location>
</feature>
<dbReference type="InterPro" id="IPR012816">
    <property type="entry name" value="NADAR"/>
</dbReference>
<dbReference type="EMBL" id="RWJN01000423">
    <property type="protein sequence ID" value="TCD61864.1"/>
    <property type="molecule type" value="Genomic_DNA"/>
</dbReference>
<evidence type="ECO:0000313" key="3">
    <source>
        <dbReference type="EMBL" id="TCD61864.1"/>
    </source>
</evidence>
<feature type="region of interest" description="Disordered" evidence="1">
    <location>
        <begin position="179"/>
        <end position="270"/>
    </location>
</feature>
<dbReference type="Proteomes" id="UP000292702">
    <property type="component" value="Unassembled WGS sequence"/>
</dbReference>
<dbReference type="Gene3D" id="1.10.357.40">
    <property type="entry name" value="YbiA-like"/>
    <property type="match status" value="1"/>
</dbReference>
<dbReference type="CDD" id="cd15457">
    <property type="entry name" value="NADAR"/>
    <property type="match status" value="1"/>
</dbReference>
<evidence type="ECO:0000313" key="4">
    <source>
        <dbReference type="Proteomes" id="UP000292702"/>
    </source>
</evidence>
<protein>
    <recommendedName>
        <fullName evidence="2">NADAR domain-containing protein</fullName>
    </recommendedName>
</protein>
<dbReference type="Pfam" id="PF08719">
    <property type="entry name" value="NADAR"/>
    <property type="match status" value="1"/>
</dbReference>
<comment type="caution">
    <text evidence="3">The sequence shown here is derived from an EMBL/GenBank/DDBJ whole genome shotgun (WGS) entry which is preliminary data.</text>
</comment>
<feature type="compositionally biased region" description="Basic and acidic residues" evidence="1">
    <location>
        <begin position="179"/>
        <end position="190"/>
    </location>
</feature>
<dbReference type="SUPFAM" id="SSF143990">
    <property type="entry name" value="YbiA-like"/>
    <property type="match status" value="1"/>
</dbReference>
<name>A0A4R0RHR1_9APHY</name>
<dbReference type="InterPro" id="IPR037238">
    <property type="entry name" value="YbiA-like_sf"/>
</dbReference>
<proteinExistence type="predicted"/>
<organism evidence="3 4">
    <name type="scientific">Steccherinum ochraceum</name>
    <dbReference type="NCBI Taxonomy" id="92696"/>
    <lineage>
        <taxon>Eukaryota</taxon>
        <taxon>Fungi</taxon>
        <taxon>Dikarya</taxon>
        <taxon>Basidiomycota</taxon>
        <taxon>Agaricomycotina</taxon>
        <taxon>Agaricomycetes</taxon>
        <taxon>Polyporales</taxon>
        <taxon>Steccherinaceae</taxon>
        <taxon>Steccherinum</taxon>
    </lineage>
</organism>
<gene>
    <name evidence="3" type="ORF">EIP91_007813</name>
</gene>
<dbReference type="OrthoDB" id="206452at2759"/>
<sequence>MSASTTPEPQRPLRRPTDLDWFLHIQLLRCDIYEFPPDLFAKETEAHLLKVLYPENRTNHSPSQPSQPATPILAPTPVRHSSHWSLTPLQGETRPNLAVPRTPIKSQDELDFIEQSPAIRLFRDVLTSRHIITDAPDRPDIPGFGPEDANTEESFQVLDRDDVPSPSSSALGLLLDRSLNLKDGHQDRTSSRTHRPVEAMTNPPRRSRSLQRAAKAVRRSFSTIRQRVSPPDFEPIGTPYIQDSQWRIRSPEPESSSHASDTSPVEFSSRDPNRAYFEFSNFSPHPVIYDGKTYPTGEHLHQSMKFQPHRPDLAARVRKSGSDPYNAIMQAHKYPDECRKDWWGRLRCIRMTETLLLKFSQHSTLRRLLLDTGSRSIMHISNNDFFWGCSPGPQYFGKNMLGKALQHKSTIPLQQCPFQPHHFARTVTRDLRVEVLGTAAGPAPPKLPAPQPALAPPTEEAEIFVNIVVRSPATANTITAGRPVQNELHPALTAARALPMATLDLSRCLHCASKYPRILDPRKNDRSWAICSLQVRYILQLSISLSSKLLAVAKAAHITHDDDSDQDVVPTPLQCMLPKCKQQVHTDKNGRAIGEYCSQGHREKAVDSGLASPCVMCLTKPQRATDHFCGRTCKDEALSKRR</sequence>
<accession>A0A4R0RHR1</accession>
<evidence type="ECO:0000256" key="1">
    <source>
        <dbReference type="SAM" id="MobiDB-lite"/>
    </source>
</evidence>
<dbReference type="STRING" id="92696.A0A4R0RHR1"/>
<reference evidence="3 4" key="1">
    <citation type="submission" date="2018-11" db="EMBL/GenBank/DDBJ databases">
        <title>Genome assembly of Steccherinum ochraceum LE-BIN_3174, the white-rot fungus of the Steccherinaceae family (The Residual Polyporoid clade, Polyporales, Basidiomycota).</title>
        <authorList>
            <person name="Fedorova T.V."/>
            <person name="Glazunova O.A."/>
            <person name="Landesman E.O."/>
            <person name="Moiseenko K.V."/>
            <person name="Psurtseva N.V."/>
            <person name="Savinova O.S."/>
            <person name="Shakhova N.V."/>
            <person name="Tyazhelova T.V."/>
            <person name="Vasina D.V."/>
        </authorList>
    </citation>
    <scope>NUCLEOTIDE SEQUENCE [LARGE SCALE GENOMIC DNA]</scope>
    <source>
        <strain evidence="3 4">LE-BIN_3174</strain>
    </source>
</reference>
<feature type="region of interest" description="Disordered" evidence="1">
    <location>
        <begin position="57"/>
        <end position="102"/>
    </location>
</feature>
<evidence type="ECO:0000259" key="2">
    <source>
        <dbReference type="Pfam" id="PF08719"/>
    </source>
</evidence>
<dbReference type="AlphaFoldDB" id="A0A4R0RHR1"/>
<feature type="compositionally biased region" description="Polar residues" evidence="1">
    <location>
        <begin position="59"/>
        <end position="69"/>
    </location>
</feature>
<feature type="compositionally biased region" description="Polar residues" evidence="1">
    <location>
        <begin position="241"/>
        <end position="266"/>
    </location>
</feature>